<dbReference type="GO" id="GO:0005524">
    <property type="term" value="F:ATP binding"/>
    <property type="evidence" value="ECO:0007669"/>
    <property type="project" value="UniProtKB-KW"/>
</dbReference>
<comment type="similarity">
    <text evidence="9">Belongs to the MntA antitoxin family.</text>
</comment>
<dbReference type="GO" id="GO:0016779">
    <property type="term" value="F:nucleotidyltransferase activity"/>
    <property type="evidence" value="ECO:0007669"/>
    <property type="project" value="UniProtKB-KW"/>
</dbReference>
<evidence type="ECO:0000256" key="1">
    <source>
        <dbReference type="ARBA" id="ARBA00001946"/>
    </source>
</evidence>
<accession>A0A0G0JM42</accession>
<keyword evidence="4" id="KW-0548">Nucleotidyltransferase</keyword>
<proteinExistence type="inferred from homology"/>
<dbReference type="STRING" id="1618481.US54_C0024G0006"/>
<comment type="cofactor">
    <cofactor evidence="1">
        <name>Mg(2+)</name>
        <dbReference type="ChEBI" id="CHEBI:18420"/>
    </cofactor>
</comment>
<dbReference type="Proteomes" id="UP000034471">
    <property type="component" value="Unassembled WGS sequence"/>
</dbReference>
<evidence type="ECO:0000256" key="3">
    <source>
        <dbReference type="ARBA" id="ARBA00022679"/>
    </source>
</evidence>
<evidence type="ECO:0000256" key="8">
    <source>
        <dbReference type="ARBA" id="ARBA00022842"/>
    </source>
</evidence>
<evidence type="ECO:0000256" key="7">
    <source>
        <dbReference type="ARBA" id="ARBA00022840"/>
    </source>
</evidence>
<dbReference type="CDD" id="cd05403">
    <property type="entry name" value="NT_KNTase_like"/>
    <property type="match status" value="1"/>
</dbReference>
<sequence>MKRYLELHKLDKKRILTLLQTHRDRISNYGVADIGVFGSYARGEQKAKSDIDILVEFRKNKKTFRNYINLAQYLEEIFGKQVELITTDSLSPYIAPYIKKEVEYVQIAN</sequence>
<dbReference type="SUPFAM" id="SSF81301">
    <property type="entry name" value="Nucleotidyltransferase"/>
    <property type="match status" value="1"/>
</dbReference>
<feature type="domain" description="Polymerase nucleotidyl transferase" evidence="10">
    <location>
        <begin position="25"/>
        <end position="104"/>
    </location>
</feature>
<evidence type="ECO:0000256" key="6">
    <source>
        <dbReference type="ARBA" id="ARBA00022741"/>
    </source>
</evidence>
<dbReference type="PANTHER" id="PTHR33571">
    <property type="entry name" value="SSL8005 PROTEIN"/>
    <property type="match status" value="1"/>
</dbReference>
<keyword evidence="3" id="KW-0808">Transferase</keyword>
<dbReference type="PANTHER" id="PTHR33571:SF14">
    <property type="entry name" value="PROTEIN ADENYLYLTRANSFERASE MJ0435-RELATED"/>
    <property type="match status" value="1"/>
</dbReference>
<dbReference type="PATRIC" id="fig|1618481.3.peg.556"/>
<evidence type="ECO:0000256" key="4">
    <source>
        <dbReference type="ARBA" id="ARBA00022695"/>
    </source>
</evidence>
<dbReference type="Gene3D" id="3.30.460.10">
    <property type="entry name" value="Beta Polymerase, domain 2"/>
    <property type="match status" value="1"/>
</dbReference>
<evidence type="ECO:0000256" key="9">
    <source>
        <dbReference type="ARBA" id="ARBA00038276"/>
    </source>
</evidence>
<name>A0A0G0JM42_9BACT</name>
<protein>
    <submittedName>
        <fullName evidence="11">Polymerase, beta domain protein region protein</fullName>
    </submittedName>
</protein>
<keyword evidence="8" id="KW-0460">Magnesium</keyword>
<dbReference type="InterPro" id="IPR002934">
    <property type="entry name" value="Polymerase_NTP_transf_dom"/>
</dbReference>
<evidence type="ECO:0000256" key="2">
    <source>
        <dbReference type="ARBA" id="ARBA00022649"/>
    </source>
</evidence>
<evidence type="ECO:0000256" key="5">
    <source>
        <dbReference type="ARBA" id="ARBA00022723"/>
    </source>
</evidence>
<organism evidence="11 12">
    <name type="scientific">Candidatus Roizmanbacteria bacterium GW2011_GWA2_37_7</name>
    <dbReference type="NCBI Taxonomy" id="1618481"/>
    <lineage>
        <taxon>Bacteria</taxon>
        <taxon>Candidatus Roizmaniibacteriota</taxon>
    </lineage>
</organism>
<dbReference type="InterPro" id="IPR043519">
    <property type="entry name" value="NT_sf"/>
</dbReference>
<evidence type="ECO:0000313" key="12">
    <source>
        <dbReference type="Proteomes" id="UP000034471"/>
    </source>
</evidence>
<dbReference type="AlphaFoldDB" id="A0A0G0JM42"/>
<keyword evidence="2" id="KW-1277">Toxin-antitoxin system</keyword>
<comment type="caution">
    <text evidence="11">The sequence shown here is derived from an EMBL/GenBank/DDBJ whole genome shotgun (WGS) entry which is preliminary data.</text>
</comment>
<keyword evidence="7" id="KW-0067">ATP-binding</keyword>
<dbReference type="EMBL" id="LBTJ01000024">
    <property type="protein sequence ID" value="KKQ37839.1"/>
    <property type="molecule type" value="Genomic_DNA"/>
</dbReference>
<dbReference type="GO" id="GO:0046872">
    <property type="term" value="F:metal ion binding"/>
    <property type="evidence" value="ECO:0007669"/>
    <property type="project" value="UniProtKB-KW"/>
</dbReference>
<dbReference type="InterPro" id="IPR052038">
    <property type="entry name" value="Type-VII_TA_antitoxin"/>
</dbReference>
<keyword evidence="5" id="KW-0479">Metal-binding</keyword>
<keyword evidence="6" id="KW-0547">Nucleotide-binding</keyword>
<evidence type="ECO:0000259" key="10">
    <source>
        <dbReference type="Pfam" id="PF01909"/>
    </source>
</evidence>
<dbReference type="Pfam" id="PF01909">
    <property type="entry name" value="NTP_transf_2"/>
    <property type="match status" value="1"/>
</dbReference>
<evidence type="ECO:0000313" key="11">
    <source>
        <dbReference type="EMBL" id="KKQ37839.1"/>
    </source>
</evidence>
<gene>
    <name evidence="11" type="ORF">US54_C0024G0006</name>
</gene>
<reference evidence="11 12" key="1">
    <citation type="journal article" date="2015" name="Nature">
        <title>rRNA introns, odd ribosomes, and small enigmatic genomes across a large radiation of phyla.</title>
        <authorList>
            <person name="Brown C.T."/>
            <person name="Hug L.A."/>
            <person name="Thomas B.C."/>
            <person name="Sharon I."/>
            <person name="Castelle C.J."/>
            <person name="Singh A."/>
            <person name="Wilkins M.J."/>
            <person name="Williams K.H."/>
            <person name="Banfield J.F."/>
        </authorList>
    </citation>
    <scope>NUCLEOTIDE SEQUENCE [LARGE SCALE GENOMIC DNA]</scope>
</reference>